<feature type="domain" description="Amino acid permease/ SLC12A" evidence="10">
    <location>
        <begin position="64"/>
        <end position="530"/>
    </location>
</feature>
<gene>
    <name evidence="11" type="ORF">CXQ85_002037</name>
</gene>
<dbReference type="STRING" id="45357.A0A2V1AR88"/>
<evidence type="ECO:0000259" key="10">
    <source>
        <dbReference type="Pfam" id="PF00324"/>
    </source>
</evidence>
<accession>A0A2V1AR88</accession>
<feature type="compositionally biased region" description="Basic and acidic residues" evidence="8">
    <location>
        <begin position="44"/>
        <end position="55"/>
    </location>
</feature>
<dbReference type="PIRSF" id="PIRSF006060">
    <property type="entry name" value="AA_transporter"/>
    <property type="match status" value="1"/>
</dbReference>
<comment type="caution">
    <text evidence="11">The sequence shown here is derived from an EMBL/GenBank/DDBJ whole genome shotgun (WGS) entry which is preliminary data.</text>
</comment>
<evidence type="ECO:0000313" key="11">
    <source>
        <dbReference type="EMBL" id="PVH20252.1"/>
    </source>
</evidence>
<evidence type="ECO:0000256" key="4">
    <source>
        <dbReference type="ARBA" id="ARBA00022692"/>
    </source>
</evidence>
<dbReference type="PANTHER" id="PTHR43341:SF15">
    <property type="entry name" value="GENERAL AMINO ACID PERMEASE AGP2"/>
    <property type="match status" value="1"/>
</dbReference>
<dbReference type="Pfam" id="PF00324">
    <property type="entry name" value="AA_permease"/>
    <property type="match status" value="1"/>
</dbReference>
<evidence type="ECO:0000256" key="9">
    <source>
        <dbReference type="SAM" id="Phobius"/>
    </source>
</evidence>
<dbReference type="AlphaFoldDB" id="A0A2V1AR88"/>
<dbReference type="Proteomes" id="UP000244309">
    <property type="component" value="Unassembled WGS sequence"/>
</dbReference>
<feature type="transmembrane region" description="Helical" evidence="9">
    <location>
        <begin position="401"/>
        <end position="419"/>
    </location>
</feature>
<feature type="transmembrane region" description="Helical" evidence="9">
    <location>
        <begin position="297"/>
        <end position="318"/>
    </location>
</feature>
<evidence type="ECO:0000256" key="1">
    <source>
        <dbReference type="ARBA" id="ARBA00004141"/>
    </source>
</evidence>
<reference evidence="11 12" key="1">
    <citation type="submission" date="2017-12" db="EMBL/GenBank/DDBJ databases">
        <title>Genome Sequence of a Multidrug-Resistant Candida haemulonii Isolate from a Patient with Chronic Leg Ulcers in Israel.</title>
        <authorList>
            <person name="Chow N.A."/>
            <person name="Gade L."/>
            <person name="Batra D."/>
            <person name="Rowe L.A."/>
            <person name="Ben-Ami R."/>
            <person name="Loparev V.N."/>
            <person name="Litvintseva A.P."/>
        </authorList>
    </citation>
    <scope>NUCLEOTIDE SEQUENCE [LARGE SCALE GENOMIC DNA]</scope>
    <source>
        <strain evidence="11 12">B11899</strain>
    </source>
</reference>
<evidence type="ECO:0000256" key="5">
    <source>
        <dbReference type="ARBA" id="ARBA00022970"/>
    </source>
</evidence>
<feature type="transmembrane region" description="Helical" evidence="9">
    <location>
        <begin position="476"/>
        <end position="495"/>
    </location>
</feature>
<comment type="similarity">
    <text evidence="2">Belongs to the amino acid-polyamine-organocation (APC) superfamily. YAT (TC 2.A.3.10) family.</text>
</comment>
<keyword evidence="7 9" id="KW-0472">Membrane</keyword>
<dbReference type="FunFam" id="1.20.1740.10:FF:000006">
    <property type="entry name" value="General amino acid permease"/>
    <property type="match status" value="1"/>
</dbReference>
<dbReference type="OrthoDB" id="10062876at2759"/>
<proteinExistence type="inferred from homology"/>
<feature type="transmembrane region" description="Helical" evidence="9">
    <location>
        <begin position="94"/>
        <end position="122"/>
    </location>
</feature>
<feature type="transmembrane region" description="Helical" evidence="9">
    <location>
        <begin position="431"/>
        <end position="455"/>
    </location>
</feature>
<keyword evidence="6 9" id="KW-1133">Transmembrane helix</keyword>
<dbReference type="GO" id="GO:0015171">
    <property type="term" value="F:amino acid transmembrane transporter activity"/>
    <property type="evidence" value="ECO:0007669"/>
    <property type="project" value="TreeGrafter"/>
</dbReference>
<dbReference type="GeneID" id="37007368"/>
<dbReference type="PROSITE" id="PS00218">
    <property type="entry name" value="AMINO_ACID_PERMEASE_1"/>
    <property type="match status" value="1"/>
</dbReference>
<dbReference type="InterPro" id="IPR004840">
    <property type="entry name" value="Amino_acid_permease_CS"/>
</dbReference>
<dbReference type="InterPro" id="IPR050524">
    <property type="entry name" value="APC_YAT"/>
</dbReference>
<organism evidence="11 12">
    <name type="scientific">Candidozyma haemuli</name>
    <dbReference type="NCBI Taxonomy" id="45357"/>
    <lineage>
        <taxon>Eukaryota</taxon>
        <taxon>Fungi</taxon>
        <taxon>Dikarya</taxon>
        <taxon>Ascomycota</taxon>
        <taxon>Saccharomycotina</taxon>
        <taxon>Pichiomycetes</taxon>
        <taxon>Metschnikowiaceae</taxon>
        <taxon>Candidozyma</taxon>
    </lineage>
</organism>
<dbReference type="VEuPathDB" id="FungiDB:CXQ85_002037"/>
<dbReference type="InterPro" id="IPR004841">
    <property type="entry name" value="AA-permease/SLC12A_dom"/>
</dbReference>
<evidence type="ECO:0000256" key="8">
    <source>
        <dbReference type="SAM" id="MobiDB-lite"/>
    </source>
</evidence>
<keyword evidence="5" id="KW-0029">Amino-acid transport</keyword>
<evidence type="ECO:0000256" key="7">
    <source>
        <dbReference type="ARBA" id="ARBA00023136"/>
    </source>
</evidence>
<feature type="transmembrane region" description="Helical" evidence="9">
    <location>
        <begin position="507"/>
        <end position="525"/>
    </location>
</feature>
<dbReference type="Gene3D" id="1.20.1740.10">
    <property type="entry name" value="Amino acid/polyamine transporter I"/>
    <property type="match status" value="1"/>
</dbReference>
<dbReference type="PANTHER" id="PTHR43341">
    <property type="entry name" value="AMINO ACID PERMEASE"/>
    <property type="match status" value="1"/>
</dbReference>
<keyword evidence="4 9" id="KW-0812">Transmembrane</keyword>
<dbReference type="RefSeq" id="XP_025341192.1">
    <property type="nucleotide sequence ID" value="XM_025485727.1"/>
</dbReference>
<feature type="transmembrane region" description="Helical" evidence="9">
    <location>
        <begin position="67"/>
        <end position="88"/>
    </location>
</feature>
<sequence length="577" mass="64516">MSKVDSEKDLSGNSADTHMFKINENFNEDFNDNSSTQESGSNRSGEKSDEKKLNHTKRSLEQRHINLIAIGGSIGTGLFITIGSSGLIEAGPLGLLLAYCFWTFVILCLTVSVGEMVCYLPIDSPFLQMAGRVVDPAYECAASVNFWLMQSLYIPFEITAVNGMIHFWRDDYSPAITLVIQIIIYCAINVFAVKLYGEAEFWLSLGKLILCVGLLFFTLITMCGGNPQNDAFGFRNWHAEGGPINEYMRTGSLGRFQGFLQGLFSANFVVVSSEYLSMTAGEAKNPRKNMASAFKTVLYRLVIFFIGGALSVTILLAYNDPTYLGIVKGENGEDANAASSPYVVAMQNLQIEVLPHIVNGVVLSSAFSAGNSYTYCSSRALYGLAEKGYVPKFFKYCTRNGVPIFCVAVSACFSLLSLMQLGEDGEKALNYMVSLCTGAQLLNYAFMSVTYLHFYRAVKVQGIDRNNFTYRSWYQPYTAMFACFFLWIVVGIKGYEAFVPGHWSVDHFLFSYVMIFVSLAVFILYKVIKRPKYIRPEDADLQTGLEAIEEHEYEFYAALEANNEKPGLRKRIMDWIF</sequence>
<evidence type="ECO:0000256" key="3">
    <source>
        <dbReference type="ARBA" id="ARBA00022448"/>
    </source>
</evidence>
<evidence type="ECO:0000313" key="12">
    <source>
        <dbReference type="Proteomes" id="UP000244309"/>
    </source>
</evidence>
<evidence type="ECO:0000256" key="2">
    <source>
        <dbReference type="ARBA" id="ARBA00006983"/>
    </source>
</evidence>
<feature type="transmembrane region" description="Helical" evidence="9">
    <location>
        <begin position="258"/>
        <end position="277"/>
    </location>
</feature>
<evidence type="ECO:0000256" key="6">
    <source>
        <dbReference type="ARBA" id="ARBA00022989"/>
    </source>
</evidence>
<protein>
    <recommendedName>
        <fullName evidence="10">Amino acid permease/ SLC12A domain-containing protein</fullName>
    </recommendedName>
</protein>
<feature type="transmembrane region" description="Helical" evidence="9">
    <location>
        <begin position="175"/>
        <end position="196"/>
    </location>
</feature>
<feature type="transmembrane region" description="Helical" evidence="9">
    <location>
        <begin position="202"/>
        <end position="225"/>
    </location>
</feature>
<dbReference type="GO" id="GO:0016020">
    <property type="term" value="C:membrane"/>
    <property type="evidence" value="ECO:0007669"/>
    <property type="project" value="UniProtKB-SubCell"/>
</dbReference>
<dbReference type="EMBL" id="PKFO01000003">
    <property type="protein sequence ID" value="PVH20252.1"/>
    <property type="molecule type" value="Genomic_DNA"/>
</dbReference>
<keyword evidence="12" id="KW-1185">Reference proteome</keyword>
<comment type="subcellular location">
    <subcellularLocation>
        <location evidence="1">Membrane</location>
        <topology evidence="1">Multi-pass membrane protein</topology>
    </subcellularLocation>
</comment>
<keyword evidence="3" id="KW-0813">Transport</keyword>
<feature type="region of interest" description="Disordered" evidence="8">
    <location>
        <begin position="26"/>
        <end position="55"/>
    </location>
</feature>
<name>A0A2V1AR88_9ASCO</name>